<dbReference type="CDD" id="cd04301">
    <property type="entry name" value="NAT_SF"/>
    <property type="match status" value="1"/>
</dbReference>
<protein>
    <recommendedName>
        <fullName evidence="1">N-acetyltransferase domain-containing protein</fullName>
    </recommendedName>
</protein>
<dbReference type="EMBL" id="AP012204">
    <property type="protein sequence ID" value="BAK37048.1"/>
    <property type="molecule type" value="Genomic_DNA"/>
</dbReference>
<dbReference type="eggNOG" id="COG0456">
    <property type="taxonomic scope" value="Bacteria"/>
</dbReference>
<dbReference type="InterPro" id="IPR000182">
    <property type="entry name" value="GNAT_dom"/>
</dbReference>
<dbReference type="Pfam" id="PF00583">
    <property type="entry name" value="Acetyltransf_1"/>
    <property type="match status" value="1"/>
</dbReference>
<proteinExistence type="predicted"/>
<gene>
    <name evidence="2" type="ordered locus">MLP_40340</name>
</gene>
<feature type="domain" description="N-acetyltransferase" evidence="1">
    <location>
        <begin position="147"/>
        <end position="305"/>
    </location>
</feature>
<dbReference type="Proteomes" id="UP000007947">
    <property type="component" value="Chromosome"/>
</dbReference>
<reference evidence="2 3" key="1">
    <citation type="submission" date="2011-05" db="EMBL/GenBank/DDBJ databases">
        <title>Whole genome sequence of Microlunatus phosphovorus NM-1.</title>
        <authorList>
            <person name="Hosoyama A."/>
            <person name="Sasaki K."/>
            <person name="Harada T."/>
            <person name="Igarashi R."/>
            <person name="Kawakoshi A."/>
            <person name="Sasagawa M."/>
            <person name="Fukada J."/>
            <person name="Nakamura S."/>
            <person name="Katano Y."/>
            <person name="Hanada S."/>
            <person name="Kamagata Y."/>
            <person name="Nakamura N."/>
            <person name="Yamazaki S."/>
            <person name="Fujita N."/>
        </authorList>
    </citation>
    <scope>NUCLEOTIDE SEQUENCE [LARGE SCALE GENOMIC DNA]</scope>
    <source>
        <strain evidence="3">ATCC 700054 / DSM 10555 / JCM 9379 / NBRC 101784 / NCIMB 13414 / VKM Ac-1990 / NM-1</strain>
    </source>
</reference>
<evidence type="ECO:0000259" key="1">
    <source>
        <dbReference type="PROSITE" id="PS51186"/>
    </source>
</evidence>
<dbReference type="STRING" id="1032480.MLP_40340"/>
<dbReference type="Gene3D" id="3.40.630.30">
    <property type="match status" value="1"/>
</dbReference>
<dbReference type="PROSITE" id="PS51186">
    <property type="entry name" value="GNAT"/>
    <property type="match status" value="1"/>
</dbReference>
<keyword evidence="3" id="KW-1185">Reference proteome</keyword>
<name>F5XR26_MICPN</name>
<accession>F5XR26</accession>
<dbReference type="GO" id="GO:0016747">
    <property type="term" value="F:acyltransferase activity, transferring groups other than amino-acyl groups"/>
    <property type="evidence" value="ECO:0007669"/>
    <property type="project" value="InterPro"/>
</dbReference>
<sequence length="305" mass="33083">MSSGLRAWSGAADTLAMQALASRCWPGGLHPGGLGWSQATDQLAEKIVLVDGVDGELLGWAGVTQPGSLALQVAAGRSDVRSDLIEWLIGTADGPELTVDAFDQDTVDDLKAVGLEPVSPPFGYYRMGQPGLHARADQLMAESPGGFTIRHMRPDEEDDRVAVHRSAWRPADLPFHPDHRPDMDESWTSSFTVETYRRVRSMGLYDSSLDLVAVAPDGSLAGCCIGWLDPATGWAEIEPLGVVPAYRRRGLSLALCAEVARRVSRLGGHDVFINTGPSETYPAPYRAYRRAGFAPFTRSTTLHRR</sequence>
<dbReference type="RefSeq" id="WP_013864887.1">
    <property type="nucleotide sequence ID" value="NC_015635.1"/>
</dbReference>
<dbReference type="AlphaFoldDB" id="F5XR26"/>
<dbReference type="HOGENOM" id="CLU_911584_0_0_11"/>
<dbReference type="SUPFAM" id="SSF55729">
    <property type="entry name" value="Acyl-CoA N-acyltransferases (Nat)"/>
    <property type="match status" value="1"/>
</dbReference>
<dbReference type="InterPro" id="IPR016181">
    <property type="entry name" value="Acyl_CoA_acyltransferase"/>
</dbReference>
<evidence type="ECO:0000313" key="3">
    <source>
        <dbReference type="Proteomes" id="UP000007947"/>
    </source>
</evidence>
<dbReference type="KEGG" id="mph:MLP_40340"/>
<evidence type="ECO:0000313" key="2">
    <source>
        <dbReference type="EMBL" id="BAK37048.1"/>
    </source>
</evidence>
<organism evidence="2 3">
    <name type="scientific">Microlunatus phosphovorus (strain ATCC 700054 / DSM 10555 / JCM 9379 / NBRC 101784 / NCIMB 13414 / VKM Ac-1990 / NM-1)</name>
    <dbReference type="NCBI Taxonomy" id="1032480"/>
    <lineage>
        <taxon>Bacteria</taxon>
        <taxon>Bacillati</taxon>
        <taxon>Actinomycetota</taxon>
        <taxon>Actinomycetes</taxon>
        <taxon>Propionibacteriales</taxon>
        <taxon>Propionibacteriaceae</taxon>
        <taxon>Microlunatus</taxon>
    </lineage>
</organism>